<comment type="caution">
    <text evidence="1">The sequence shown here is derived from an EMBL/GenBank/DDBJ whole genome shotgun (WGS) entry which is preliminary data.</text>
</comment>
<gene>
    <name evidence="1" type="ORF">HOLDEFILI_02486</name>
</gene>
<reference evidence="1 2" key="1">
    <citation type="submission" date="2008-12" db="EMBL/GenBank/DDBJ databases">
        <authorList>
            <person name="Fulton L."/>
            <person name="Clifton S."/>
            <person name="Fulton B."/>
            <person name="Xu J."/>
            <person name="Minx P."/>
            <person name="Pepin K.H."/>
            <person name="Johnson M."/>
            <person name="Bhonagiri V."/>
            <person name="Nash W.E."/>
            <person name="Mardis E.R."/>
            <person name="Wilson R.K."/>
        </authorList>
    </citation>
    <scope>NUCLEOTIDE SEQUENCE [LARGE SCALE GENOMIC DNA]</scope>
    <source>
        <strain evidence="1 2">DSM 12042</strain>
    </source>
</reference>
<proteinExistence type="predicted"/>
<name>B9Y9I0_9FIRM</name>
<evidence type="ECO:0000313" key="2">
    <source>
        <dbReference type="Proteomes" id="UP000005950"/>
    </source>
</evidence>
<organism evidence="1 2">
    <name type="scientific">Holdemania filiformis DSM 12042</name>
    <dbReference type="NCBI Taxonomy" id="545696"/>
    <lineage>
        <taxon>Bacteria</taxon>
        <taxon>Bacillati</taxon>
        <taxon>Bacillota</taxon>
        <taxon>Erysipelotrichia</taxon>
        <taxon>Erysipelotrichales</taxon>
        <taxon>Erysipelotrichaceae</taxon>
        <taxon>Holdemania</taxon>
    </lineage>
</organism>
<dbReference type="EMBL" id="ACCF01000144">
    <property type="protein sequence ID" value="EEF67323.1"/>
    <property type="molecule type" value="Genomic_DNA"/>
</dbReference>
<sequence>MRSGVLFEFSVKMPENNEFERAGISAMKRRNQIPDSVQRAEFQGYKVPL</sequence>
<dbReference type="STRING" id="545696.HOLDEFILI_02486"/>
<dbReference type="HOGENOM" id="CLU_3136516_0_0_9"/>
<dbReference type="Proteomes" id="UP000005950">
    <property type="component" value="Unassembled WGS sequence"/>
</dbReference>
<accession>B9Y9I0</accession>
<protein>
    <submittedName>
        <fullName evidence="1">Uncharacterized protein</fullName>
    </submittedName>
</protein>
<dbReference type="AlphaFoldDB" id="B9Y9I0"/>
<reference evidence="1 2" key="2">
    <citation type="submission" date="2009-02" db="EMBL/GenBank/DDBJ databases">
        <title>Draft genome sequence of Holdemania filiformis DSM 12042.</title>
        <authorList>
            <person name="Sudarsanam P."/>
            <person name="Ley R."/>
            <person name="Guruge J."/>
            <person name="Turnbaugh P.J."/>
            <person name="Mahowald M."/>
            <person name="Liep D."/>
            <person name="Gordon J."/>
        </authorList>
    </citation>
    <scope>NUCLEOTIDE SEQUENCE [LARGE SCALE GENOMIC DNA]</scope>
    <source>
        <strain evidence="1 2">DSM 12042</strain>
    </source>
</reference>
<evidence type="ECO:0000313" key="1">
    <source>
        <dbReference type="EMBL" id="EEF67323.1"/>
    </source>
</evidence>